<dbReference type="InterPro" id="IPR025475">
    <property type="entry name" value="DUF4326"/>
</dbReference>
<protein>
    <submittedName>
        <fullName evidence="2">ORF 48</fullName>
    </submittedName>
</protein>
<dbReference type="OrthoDB" id="15929at10239"/>
<dbReference type="KEGG" id="vg:5176960"/>
<dbReference type="GeneID" id="5176960"/>
<proteinExistence type="predicted"/>
<dbReference type="EMBL" id="AY950802">
    <property type="protein sequence ID" value="AAY24974.1"/>
    <property type="molecule type" value="Genomic_DNA"/>
</dbReference>
<evidence type="ECO:0000313" key="2">
    <source>
        <dbReference type="EMBL" id="AAY24974.1"/>
    </source>
</evidence>
<dbReference type="Proteomes" id="UP000001469">
    <property type="component" value="Segment"/>
</dbReference>
<evidence type="ECO:0000259" key="1">
    <source>
        <dbReference type="Pfam" id="PF14216"/>
    </source>
</evidence>
<organism evidence="2 3">
    <name type="scientific">Haloarcula hispanica SH1 virus</name>
    <dbReference type="NCBI Taxonomy" id="326574"/>
    <lineage>
        <taxon>Viruses</taxon>
        <taxon>Singelaviria</taxon>
        <taxon>Helvetiavirae</taxon>
        <taxon>Dividoviricota</taxon>
        <taxon>Laserviricetes</taxon>
        <taxon>Halopanivirales</taxon>
        <taxon>Sphaerolipoviridae</taxon>
        <taxon>Alphasphaerolipovirus</taxon>
        <taxon>Alphasphaerolipovirus serpentinense</taxon>
    </lineage>
</organism>
<keyword evidence="3" id="KW-1185">Reference proteome</keyword>
<name>Q4KPD9_9VIRU</name>
<feature type="domain" description="DUF4326" evidence="1">
    <location>
        <begin position="32"/>
        <end position="126"/>
    </location>
</feature>
<accession>Q4KPD9</accession>
<evidence type="ECO:0000313" key="3">
    <source>
        <dbReference type="Proteomes" id="UP000001469"/>
    </source>
</evidence>
<dbReference type="Pfam" id="PF14216">
    <property type="entry name" value="DUF4326"/>
    <property type="match status" value="1"/>
</dbReference>
<dbReference type="RefSeq" id="YP_271905.1">
    <property type="nucleotide sequence ID" value="NC_007217.1"/>
</dbReference>
<sequence length="146" mass="16368">MSAFDTDEGGQVPDLETLEVAHVARSSETIDVYGGRKRRDGDLCHAKNTNPPAPGWLGNPFVMDGDTVAERRRVIAAFARCFLERVEEDEDFREAVERLRGKRVACWCRGVSQDRTADTWCHLDVVGAWLSNDLTPVWGYLRGDDA</sequence>
<reference evidence="2 3" key="1">
    <citation type="journal article" date="2005" name="J. Virol.">
        <title>Constituents of SH1, a novel lipid-containing virus infecting the halophilic euryarchaeon Haloarcula hispanica.</title>
        <authorList>
            <person name="Bamford D.H."/>
            <person name="Ravantti J.J."/>
            <person name="Ronnholm G."/>
            <person name="Laurinavicius S."/>
            <person name="Kukkaro P."/>
            <person name="Dyall-Smith M."/>
            <person name="Somerharju P."/>
            <person name="Kalkkinen N."/>
            <person name="Bamford J.K."/>
        </authorList>
    </citation>
    <scope>NUCLEOTIDE SEQUENCE</scope>
</reference>